<keyword evidence="2" id="KW-0472">Membrane</keyword>
<name>A0A2U9BB59_SCOMX</name>
<keyword evidence="2" id="KW-1133">Transmembrane helix</keyword>
<protein>
    <submittedName>
        <fullName evidence="3">Uncharacterized protein</fullName>
    </submittedName>
</protein>
<evidence type="ECO:0000313" key="3">
    <source>
        <dbReference type="EMBL" id="AWP01187.1"/>
    </source>
</evidence>
<reference evidence="3 4" key="1">
    <citation type="submission" date="2017-12" db="EMBL/GenBank/DDBJ databases">
        <title>Integrating genomic resources of turbot (Scophthalmus maximus) in depth evaluation of genetic and physical mapping variation across individuals.</title>
        <authorList>
            <person name="Martinez P."/>
        </authorList>
    </citation>
    <scope>NUCLEOTIDE SEQUENCE [LARGE SCALE GENOMIC DNA]</scope>
</reference>
<keyword evidence="4" id="KW-1185">Reference proteome</keyword>
<feature type="transmembrane region" description="Helical" evidence="2">
    <location>
        <begin position="59"/>
        <end position="79"/>
    </location>
</feature>
<gene>
    <name evidence="3" type="ORF">SMAX5B_005649</name>
</gene>
<dbReference type="Proteomes" id="UP000246464">
    <property type="component" value="Chromosome 5"/>
</dbReference>
<feature type="region of interest" description="Disordered" evidence="1">
    <location>
        <begin position="111"/>
        <end position="133"/>
    </location>
</feature>
<accession>A0A2U9BB59</accession>
<evidence type="ECO:0000313" key="4">
    <source>
        <dbReference type="Proteomes" id="UP000246464"/>
    </source>
</evidence>
<evidence type="ECO:0000256" key="2">
    <source>
        <dbReference type="SAM" id="Phobius"/>
    </source>
</evidence>
<organism evidence="3 4">
    <name type="scientific">Scophthalmus maximus</name>
    <name type="common">Turbot</name>
    <name type="synonym">Psetta maxima</name>
    <dbReference type="NCBI Taxonomy" id="52904"/>
    <lineage>
        <taxon>Eukaryota</taxon>
        <taxon>Metazoa</taxon>
        <taxon>Chordata</taxon>
        <taxon>Craniata</taxon>
        <taxon>Vertebrata</taxon>
        <taxon>Euteleostomi</taxon>
        <taxon>Actinopterygii</taxon>
        <taxon>Neopterygii</taxon>
        <taxon>Teleostei</taxon>
        <taxon>Neoteleostei</taxon>
        <taxon>Acanthomorphata</taxon>
        <taxon>Carangaria</taxon>
        <taxon>Pleuronectiformes</taxon>
        <taxon>Pleuronectoidei</taxon>
        <taxon>Scophthalmidae</taxon>
        <taxon>Scophthalmus</taxon>
    </lineage>
</organism>
<dbReference type="AlphaFoldDB" id="A0A2U9BB59"/>
<keyword evidence="2" id="KW-0812">Transmembrane</keyword>
<dbReference type="EMBL" id="CP026247">
    <property type="protein sequence ID" value="AWP01187.1"/>
    <property type="molecule type" value="Genomic_DNA"/>
</dbReference>
<proteinExistence type="predicted"/>
<evidence type="ECO:0000256" key="1">
    <source>
        <dbReference type="SAM" id="MobiDB-lite"/>
    </source>
</evidence>
<sequence length="133" mass="14817">MLGQSNGTLEAPFLLYHSKKKYGTQVGLQLYFQVESVAIRCTRLLWVFSKQRGRTKDDMFAVLVIVSVVIGGVLSAPVLTSGDSTAELALLFDPGLLKRHVSLTDDYGERPVLPRLPPDSGNPYRPNLEDEYY</sequence>